<proteinExistence type="predicted"/>
<reference evidence="8 9" key="2">
    <citation type="submission" date="2019-10" db="EMBL/GenBank/DDBJ databases">
        <title>Genome Sequences from Six Type Strain Members of the Archaeal Family Sulfolobaceae: Acidianus ambivalens, Acidianus infernus, Metallosphaera prunae, Stygiolobus azoricus, Sulfolobus metallicus, and Sulfurisphaera ohwakuensis.</title>
        <authorList>
            <person name="Counts J.A."/>
            <person name="Kelly R.M."/>
        </authorList>
    </citation>
    <scope>NUCLEOTIDE SEQUENCE [LARGE SCALE GENOMIC DNA]</scope>
    <source>
        <strain evidence="8 9">LEI 10</strain>
    </source>
</reference>
<evidence type="ECO:0000256" key="2">
    <source>
        <dbReference type="ARBA" id="ARBA00022692"/>
    </source>
</evidence>
<feature type="transmembrane region" description="Helical" evidence="5">
    <location>
        <begin position="91"/>
        <end position="113"/>
    </location>
</feature>
<dbReference type="InterPro" id="IPR050367">
    <property type="entry name" value="APC_superfamily"/>
</dbReference>
<dbReference type="Pfam" id="PF00324">
    <property type="entry name" value="AA_permease"/>
    <property type="match status" value="1"/>
</dbReference>
<keyword evidence="3 5" id="KW-1133">Transmembrane helix</keyword>
<dbReference type="PANTHER" id="PTHR42770:SF11">
    <property type="entry name" value="INNER MEMBRANE TRANSPORT PROTEIN YBAT"/>
    <property type="match status" value="1"/>
</dbReference>
<sequence length="467" mass="49876">MRLSKGSISLKEAYGQAMAVTAPLGSVVSTSTAAILYAGYSVVFTTLLALLGSALWIYTLTRYTSKLASAGGYYTYGYSAWRSKKISFFEALIEAFAYSFLNAVNAITVYLIISISLGIFGISLTPIEEGVIIFLAILYPTIISLSHIKFVLGKIVSISATAEAVLLIIMFAFSLTKGFHFSYLTPGNVPVHDLATAFVLSMVSISGAGAATYLGEEVKHPTKTVTLGMWLSLLIGGTAMFLGTYALVALWNGSLTALACSPQPLIYEMYSFGVFPLLIALVMSINSLFASNIGTTLGAARIIFNLSREKSAPAIFSKVNKSHEPVIATIFVGSITGLVTALSVIFLGINTAFADISTITGILWLSGRIIDGFGVPVFYYRIGQLGLFSATIPLVATGLNLWGVTESISVHDIASIVILTSTMAVLIGWYLLKGRKGNPGSLVVDDNNEVIPIDEYLKKLKEKSVTT</sequence>
<dbReference type="InterPro" id="IPR004841">
    <property type="entry name" value="AA-permease/SLC12A_dom"/>
</dbReference>
<feature type="transmembrane region" description="Helical" evidence="5">
    <location>
        <begin position="382"/>
        <end position="401"/>
    </location>
</feature>
<dbReference type="EMBL" id="CP045482">
    <property type="protein sequence ID" value="QGR20630.1"/>
    <property type="molecule type" value="Genomic_DNA"/>
</dbReference>
<feature type="domain" description="Amino acid permease/ SLC12A" evidence="6">
    <location>
        <begin position="16"/>
        <end position="363"/>
    </location>
</feature>
<accession>A0A650CS26</accession>
<name>A0A650CS26_ACIAM</name>
<reference evidence="7 10" key="1">
    <citation type="submission" date="2019-10" db="EMBL/GenBank/DDBJ databases">
        <title>Comparative genomics of sulfur disproportionating microorganisms.</title>
        <authorList>
            <person name="Ward L.M."/>
            <person name="Bertran E."/>
            <person name="Johnston D."/>
        </authorList>
    </citation>
    <scope>NUCLEOTIDE SEQUENCE [LARGE SCALE GENOMIC DNA]</scope>
    <source>
        <strain evidence="7 10">DSM 3772</strain>
    </source>
</reference>
<feature type="transmembrane region" description="Helical" evidence="5">
    <location>
        <begin position="413"/>
        <end position="432"/>
    </location>
</feature>
<keyword evidence="4 5" id="KW-0472">Membrane</keyword>
<keyword evidence="2 5" id="KW-0812">Transmembrane</keyword>
<protein>
    <submittedName>
        <fullName evidence="8">Amino acid permease</fullName>
    </submittedName>
</protein>
<dbReference type="GO" id="GO:0055085">
    <property type="term" value="P:transmembrane transport"/>
    <property type="evidence" value="ECO:0007669"/>
    <property type="project" value="InterPro"/>
</dbReference>
<comment type="subcellular location">
    <subcellularLocation>
        <location evidence="1">Membrane</location>
        <topology evidence="1">Multi-pass membrane protein</topology>
    </subcellularLocation>
</comment>
<evidence type="ECO:0000313" key="7">
    <source>
        <dbReference type="EMBL" id="MQL55075.1"/>
    </source>
</evidence>
<evidence type="ECO:0000256" key="1">
    <source>
        <dbReference type="ARBA" id="ARBA00004141"/>
    </source>
</evidence>
<dbReference type="RefSeq" id="WP_152940560.1">
    <property type="nucleotide sequence ID" value="NZ_CP045482.1"/>
</dbReference>
<evidence type="ECO:0000256" key="3">
    <source>
        <dbReference type="ARBA" id="ARBA00022989"/>
    </source>
</evidence>
<dbReference type="PANTHER" id="PTHR42770">
    <property type="entry name" value="AMINO ACID TRANSPORTER-RELATED"/>
    <property type="match status" value="1"/>
</dbReference>
<dbReference type="KEGG" id="aamb:D1866_00300"/>
<evidence type="ECO:0000259" key="6">
    <source>
        <dbReference type="Pfam" id="PF00324"/>
    </source>
</evidence>
<evidence type="ECO:0000313" key="9">
    <source>
        <dbReference type="Proteomes" id="UP000426328"/>
    </source>
</evidence>
<keyword evidence="9" id="KW-1185">Reference proteome</keyword>
<feature type="transmembrane region" description="Helical" evidence="5">
    <location>
        <begin position="194"/>
        <end position="215"/>
    </location>
</feature>
<gene>
    <name evidence="8" type="ORF">D1866_00300</name>
    <name evidence="7" type="ORF">GFB69_04765</name>
</gene>
<feature type="transmembrane region" description="Helical" evidence="5">
    <location>
        <begin position="271"/>
        <end position="304"/>
    </location>
</feature>
<dbReference type="PIRSF" id="PIRSF006060">
    <property type="entry name" value="AA_transporter"/>
    <property type="match status" value="1"/>
</dbReference>
<organism evidence="8 9">
    <name type="scientific">Acidianus ambivalens</name>
    <name type="common">Desulfurolobus ambivalens</name>
    <dbReference type="NCBI Taxonomy" id="2283"/>
    <lineage>
        <taxon>Archaea</taxon>
        <taxon>Thermoproteota</taxon>
        <taxon>Thermoprotei</taxon>
        <taxon>Sulfolobales</taxon>
        <taxon>Sulfolobaceae</taxon>
        <taxon>Acidianus</taxon>
    </lineage>
</organism>
<evidence type="ECO:0000256" key="4">
    <source>
        <dbReference type="ARBA" id="ARBA00023136"/>
    </source>
</evidence>
<dbReference type="AlphaFoldDB" id="A0A650CS26"/>
<feature type="transmembrane region" description="Helical" evidence="5">
    <location>
        <begin position="34"/>
        <end position="58"/>
    </location>
</feature>
<feature type="transmembrane region" description="Helical" evidence="5">
    <location>
        <begin position="227"/>
        <end position="251"/>
    </location>
</feature>
<feature type="transmembrane region" description="Helical" evidence="5">
    <location>
        <begin position="352"/>
        <end position="370"/>
    </location>
</feature>
<dbReference type="Gene3D" id="1.20.1740.10">
    <property type="entry name" value="Amino acid/polyamine transporter I"/>
    <property type="match status" value="1"/>
</dbReference>
<evidence type="ECO:0000313" key="10">
    <source>
        <dbReference type="Proteomes" id="UP000474054"/>
    </source>
</evidence>
<feature type="transmembrane region" description="Helical" evidence="5">
    <location>
        <begin position="325"/>
        <end position="346"/>
    </location>
</feature>
<dbReference type="EMBL" id="WHYS01000001">
    <property type="protein sequence ID" value="MQL55075.1"/>
    <property type="molecule type" value="Genomic_DNA"/>
</dbReference>
<dbReference type="GeneID" id="42778132"/>
<dbReference type="Proteomes" id="UP000474054">
    <property type="component" value="Unassembled WGS sequence"/>
</dbReference>
<dbReference type="Proteomes" id="UP000426328">
    <property type="component" value="Chromosome"/>
</dbReference>
<evidence type="ECO:0000313" key="8">
    <source>
        <dbReference type="EMBL" id="QGR20630.1"/>
    </source>
</evidence>
<dbReference type="GO" id="GO:0016020">
    <property type="term" value="C:membrane"/>
    <property type="evidence" value="ECO:0007669"/>
    <property type="project" value="UniProtKB-SubCell"/>
</dbReference>
<evidence type="ECO:0000256" key="5">
    <source>
        <dbReference type="SAM" id="Phobius"/>
    </source>
</evidence>